<sequence length="196" mass="22610">MEIVKKPSYASYWANGNGNVLTYIPKFSKIMSRNSFQEILRFLHCNDNGLAVERGQSGYDPLHKVAKIIEFFNRTFEENCRLSQNVCIDERMIGFKGRHFLKQYIANKKSHRWDVKAWVLAEAGSGYTHQLEIYKGKSNSPRHPDGQGYAVEIILLYFDIVSFPKDNSSQEMLDLIFVFLSTCSIMECNTSQPFSQ</sequence>
<dbReference type="PANTHER" id="PTHR46599">
    <property type="entry name" value="PIGGYBAC TRANSPOSABLE ELEMENT-DERIVED PROTEIN 4"/>
    <property type="match status" value="1"/>
</dbReference>
<keyword evidence="3" id="KW-1185">Reference proteome</keyword>
<dbReference type="EMBL" id="CACVKT020008725">
    <property type="protein sequence ID" value="CAC5416953.1"/>
    <property type="molecule type" value="Genomic_DNA"/>
</dbReference>
<feature type="domain" description="PiggyBac transposable element-derived protein" evidence="1">
    <location>
        <begin position="1"/>
        <end position="147"/>
    </location>
</feature>
<reference evidence="2 3" key="1">
    <citation type="submission" date="2020-06" db="EMBL/GenBank/DDBJ databases">
        <authorList>
            <person name="Li R."/>
            <person name="Bekaert M."/>
        </authorList>
    </citation>
    <scope>NUCLEOTIDE SEQUENCE [LARGE SCALE GENOMIC DNA]</scope>
    <source>
        <strain evidence="3">wild</strain>
    </source>
</reference>
<protein>
    <recommendedName>
        <fullName evidence="1">PiggyBac transposable element-derived protein domain-containing protein</fullName>
    </recommendedName>
</protein>
<dbReference type="PANTHER" id="PTHR46599:SF3">
    <property type="entry name" value="PIGGYBAC TRANSPOSABLE ELEMENT-DERIVED PROTEIN 4"/>
    <property type="match status" value="1"/>
</dbReference>
<dbReference type="Pfam" id="PF13843">
    <property type="entry name" value="DDE_Tnp_1_7"/>
    <property type="match status" value="1"/>
</dbReference>
<proteinExistence type="predicted"/>
<dbReference type="AlphaFoldDB" id="A0A6J8EAD7"/>
<name>A0A6J8EAD7_MYTCO</name>
<evidence type="ECO:0000313" key="3">
    <source>
        <dbReference type="Proteomes" id="UP000507470"/>
    </source>
</evidence>
<organism evidence="2 3">
    <name type="scientific">Mytilus coruscus</name>
    <name type="common">Sea mussel</name>
    <dbReference type="NCBI Taxonomy" id="42192"/>
    <lineage>
        <taxon>Eukaryota</taxon>
        <taxon>Metazoa</taxon>
        <taxon>Spiralia</taxon>
        <taxon>Lophotrochozoa</taxon>
        <taxon>Mollusca</taxon>
        <taxon>Bivalvia</taxon>
        <taxon>Autobranchia</taxon>
        <taxon>Pteriomorphia</taxon>
        <taxon>Mytilida</taxon>
        <taxon>Mytiloidea</taxon>
        <taxon>Mytilidae</taxon>
        <taxon>Mytilinae</taxon>
        <taxon>Mytilus</taxon>
    </lineage>
</organism>
<evidence type="ECO:0000259" key="1">
    <source>
        <dbReference type="Pfam" id="PF13843"/>
    </source>
</evidence>
<dbReference type="Proteomes" id="UP000507470">
    <property type="component" value="Unassembled WGS sequence"/>
</dbReference>
<dbReference type="OrthoDB" id="9985837at2759"/>
<gene>
    <name evidence="2" type="ORF">MCOR_49521</name>
</gene>
<dbReference type="InterPro" id="IPR029526">
    <property type="entry name" value="PGBD"/>
</dbReference>
<accession>A0A6J8EAD7</accession>
<evidence type="ECO:0000313" key="2">
    <source>
        <dbReference type="EMBL" id="CAC5416953.1"/>
    </source>
</evidence>